<evidence type="ECO:0000256" key="4">
    <source>
        <dbReference type="ARBA" id="ARBA00022692"/>
    </source>
</evidence>
<feature type="transmembrane region" description="Helical" evidence="8">
    <location>
        <begin position="94"/>
        <end position="118"/>
    </location>
</feature>
<dbReference type="OMA" id="HSCFTDF"/>
<dbReference type="InterPro" id="IPR022357">
    <property type="entry name" value="MIP_CS"/>
</dbReference>
<dbReference type="AlphaFoldDB" id="A0A0L0BY40"/>
<comment type="similarity">
    <text evidence="2 7">Belongs to the MIP/aquaporin (TC 1.A.8) family.</text>
</comment>
<comment type="subcellular location">
    <subcellularLocation>
        <location evidence="1">Membrane</location>
        <topology evidence="1">Multi-pass membrane protein</topology>
    </subcellularLocation>
</comment>
<gene>
    <name evidence="9" type="ORF">FF38_08701</name>
</gene>
<dbReference type="Pfam" id="PF00230">
    <property type="entry name" value="MIP"/>
    <property type="match status" value="1"/>
</dbReference>
<dbReference type="Gene3D" id="1.20.1080.10">
    <property type="entry name" value="Glycerol uptake facilitator protein"/>
    <property type="match status" value="1"/>
</dbReference>
<dbReference type="FunFam" id="1.20.1080.10:FF:000020">
    <property type="entry name" value="Entomoglyceroporin 4, isoform A"/>
    <property type="match status" value="1"/>
</dbReference>
<feature type="transmembrane region" description="Helical" evidence="8">
    <location>
        <begin position="20"/>
        <end position="40"/>
    </location>
</feature>
<proteinExistence type="inferred from homology"/>
<feature type="transmembrane region" description="Helical" evidence="8">
    <location>
        <begin position="60"/>
        <end position="82"/>
    </location>
</feature>
<sequence>MKSPLFKCLCAQSPKEKVKLLENLCCLLSEFIGTGMLMFLGCMGCIESDLFESNNLTRSLNFGIVVLIIIQCFGCCSGAHLNPAVTLASYIYNMLSLPMVVGYIVAQILGAICGYGLLKVFLPMDLIQVPGKSNALCLTAVHSSIATWQAVGIEMCITATLVWVCCGVWDPRNKMFQDSVPIRFGLTISSLSITAGPLTGASMNPARSLAPAVWNNQLQDQWIYWIAPLLASIISANFYKYVFKGEECKDEKPMTKMSEAQISCP</sequence>
<dbReference type="GO" id="GO:0015267">
    <property type="term" value="F:channel activity"/>
    <property type="evidence" value="ECO:0007669"/>
    <property type="project" value="InterPro"/>
</dbReference>
<dbReference type="STRING" id="7375.A0A0L0BY40"/>
<dbReference type="PANTHER" id="PTHR19139">
    <property type="entry name" value="AQUAPORIN TRANSPORTER"/>
    <property type="match status" value="1"/>
</dbReference>
<keyword evidence="4 7" id="KW-0812">Transmembrane</keyword>
<dbReference type="PRINTS" id="PR00783">
    <property type="entry name" value="MINTRINSICP"/>
</dbReference>
<reference evidence="9 10" key="1">
    <citation type="journal article" date="2015" name="Nat. Commun.">
        <title>Lucilia cuprina genome unlocks parasitic fly biology to underpin future interventions.</title>
        <authorList>
            <person name="Anstead C.A."/>
            <person name="Korhonen P.K."/>
            <person name="Young N.D."/>
            <person name="Hall R.S."/>
            <person name="Jex A.R."/>
            <person name="Murali S.C."/>
            <person name="Hughes D.S."/>
            <person name="Lee S.F."/>
            <person name="Perry T."/>
            <person name="Stroehlein A.J."/>
            <person name="Ansell B.R."/>
            <person name="Breugelmans B."/>
            <person name="Hofmann A."/>
            <person name="Qu J."/>
            <person name="Dugan S."/>
            <person name="Lee S.L."/>
            <person name="Chao H."/>
            <person name="Dinh H."/>
            <person name="Han Y."/>
            <person name="Doddapaneni H.V."/>
            <person name="Worley K.C."/>
            <person name="Muzny D.M."/>
            <person name="Ioannidis P."/>
            <person name="Waterhouse R.M."/>
            <person name="Zdobnov E.M."/>
            <person name="James P.J."/>
            <person name="Bagnall N.H."/>
            <person name="Kotze A.C."/>
            <person name="Gibbs R.A."/>
            <person name="Richards S."/>
            <person name="Batterham P."/>
            <person name="Gasser R.B."/>
        </authorList>
    </citation>
    <scope>NUCLEOTIDE SEQUENCE [LARGE SCALE GENOMIC DNA]</scope>
    <source>
        <strain evidence="9 10">LS</strain>
        <tissue evidence="9">Full body</tissue>
    </source>
</reference>
<feature type="transmembrane region" description="Helical" evidence="8">
    <location>
        <begin position="148"/>
        <end position="169"/>
    </location>
</feature>
<accession>A0A0L0BY40</accession>
<dbReference type="SUPFAM" id="SSF81338">
    <property type="entry name" value="Aquaporin-like"/>
    <property type="match status" value="1"/>
</dbReference>
<evidence type="ECO:0000256" key="1">
    <source>
        <dbReference type="ARBA" id="ARBA00004141"/>
    </source>
</evidence>
<dbReference type="InterPro" id="IPR034294">
    <property type="entry name" value="Aquaporin_transptr"/>
</dbReference>
<keyword evidence="10" id="KW-1185">Reference proteome</keyword>
<evidence type="ECO:0000313" key="9">
    <source>
        <dbReference type="EMBL" id="KNC24942.1"/>
    </source>
</evidence>
<dbReference type="Proteomes" id="UP000037069">
    <property type="component" value="Unassembled WGS sequence"/>
</dbReference>
<evidence type="ECO:0000256" key="2">
    <source>
        <dbReference type="ARBA" id="ARBA00006175"/>
    </source>
</evidence>
<organism evidence="9 10">
    <name type="scientific">Lucilia cuprina</name>
    <name type="common">Green bottle fly</name>
    <name type="synonym">Australian sheep blowfly</name>
    <dbReference type="NCBI Taxonomy" id="7375"/>
    <lineage>
        <taxon>Eukaryota</taxon>
        <taxon>Metazoa</taxon>
        <taxon>Ecdysozoa</taxon>
        <taxon>Arthropoda</taxon>
        <taxon>Hexapoda</taxon>
        <taxon>Insecta</taxon>
        <taxon>Pterygota</taxon>
        <taxon>Neoptera</taxon>
        <taxon>Endopterygota</taxon>
        <taxon>Diptera</taxon>
        <taxon>Brachycera</taxon>
        <taxon>Muscomorpha</taxon>
        <taxon>Oestroidea</taxon>
        <taxon>Calliphoridae</taxon>
        <taxon>Luciliinae</taxon>
        <taxon>Lucilia</taxon>
    </lineage>
</organism>
<dbReference type="PANTHER" id="PTHR19139:SF270">
    <property type="entry name" value="ENTOMOGLYCEROPORIN 1-RELATED"/>
    <property type="match status" value="1"/>
</dbReference>
<evidence type="ECO:0000256" key="3">
    <source>
        <dbReference type="ARBA" id="ARBA00022448"/>
    </source>
</evidence>
<dbReference type="PROSITE" id="PS00221">
    <property type="entry name" value="MIP"/>
    <property type="match status" value="1"/>
</dbReference>
<dbReference type="EMBL" id="JRES01001162">
    <property type="protein sequence ID" value="KNC24942.1"/>
    <property type="molecule type" value="Genomic_DNA"/>
</dbReference>
<evidence type="ECO:0000256" key="7">
    <source>
        <dbReference type="RuleBase" id="RU000477"/>
    </source>
</evidence>
<feature type="transmembrane region" description="Helical" evidence="8">
    <location>
        <begin position="181"/>
        <end position="202"/>
    </location>
</feature>
<evidence type="ECO:0000256" key="6">
    <source>
        <dbReference type="ARBA" id="ARBA00023136"/>
    </source>
</evidence>
<dbReference type="InterPro" id="IPR023271">
    <property type="entry name" value="Aquaporin-like"/>
</dbReference>
<dbReference type="InterPro" id="IPR000425">
    <property type="entry name" value="MIP"/>
</dbReference>
<feature type="transmembrane region" description="Helical" evidence="8">
    <location>
        <begin position="222"/>
        <end position="242"/>
    </location>
</feature>
<evidence type="ECO:0000256" key="8">
    <source>
        <dbReference type="SAM" id="Phobius"/>
    </source>
</evidence>
<dbReference type="OrthoDB" id="3222at2759"/>
<evidence type="ECO:0000256" key="5">
    <source>
        <dbReference type="ARBA" id="ARBA00022989"/>
    </source>
</evidence>
<dbReference type="GO" id="GO:0005886">
    <property type="term" value="C:plasma membrane"/>
    <property type="evidence" value="ECO:0007669"/>
    <property type="project" value="TreeGrafter"/>
</dbReference>
<keyword evidence="3 7" id="KW-0813">Transport</keyword>
<name>A0A0L0BY40_LUCCU</name>
<evidence type="ECO:0008006" key="11">
    <source>
        <dbReference type="Google" id="ProtNLM"/>
    </source>
</evidence>
<evidence type="ECO:0000313" key="10">
    <source>
        <dbReference type="Proteomes" id="UP000037069"/>
    </source>
</evidence>
<comment type="caution">
    <text evidence="9">The sequence shown here is derived from an EMBL/GenBank/DDBJ whole genome shotgun (WGS) entry which is preliminary data.</text>
</comment>
<protein>
    <recommendedName>
        <fullName evidence="11">Aquaporin AQPcic</fullName>
    </recommendedName>
</protein>
<keyword evidence="6 8" id="KW-0472">Membrane</keyword>
<keyword evidence="5 8" id="KW-1133">Transmembrane helix</keyword>